<keyword evidence="6" id="KW-1185">Reference proteome</keyword>
<gene>
    <name evidence="5" type="ORF">J2Z71_001198</name>
</gene>
<proteinExistence type="predicted"/>
<dbReference type="RefSeq" id="WP_210060950.1">
    <property type="nucleotide sequence ID" value="NZ_JAGGLJ010000010.1"/>
</dbReference>
<sequence>MKKVLLEEFTKLYNNQEILSNLMNEDLFDEYSNTEAHCIEAIGKLEKPNGVNIANKLNMTRGAISKITRKLEKKELIYITSLEDNKKEVIYKLTNKGKDLFNKHEEAHRKWEERDLSYLDTIDEKDLDKVLNFIENFNNYLESIIKEEENDN</sequence>
<protein>
    <submittedName>
        <fullName evidence="5">DNA-binding MarR family transcriptional regulator</fullName>
    </submittedName>
</protein>
<dbReference type="PROSITE" id="PS01117">
    <property type="entry name" value="HTH_MARR_1"/>
    <property type="match status" value="1"/>
</dbReference>
<dbReference type="InterPro" id="IPR036388">
    <property type="entry name" value="WH-like_DNA-bd_sf"/>
</dbReference>
<dbReference type="InterPro" id="IPR036390">
    <property type="entry name" value="WH_DNA-bd_sf"/>
</dbReference>
<accession>A0ABS4KD18</accession>
<evidence type="ECO:0000313" key="6">
    <source>
        <dbReference type="Proteomes" id="UP001519306"/>
    </source>
</evidence>
<evidence type="ECO:0000259" key="4">
    <source>
        <dbReference type="SMART" id="SM00347"/>
    </source>
</evidence>
<dbReference type="Pfam" id="PF01047">
    <property type="entry name" value="MarR"/>
    <property type="match status" value="1"/>
</dbReference>
<keyword evidence="1" id="KW-0805">Transcription regulation</keyword>
<keyword evidence="2 5" id="KW-0238">DNA-binding</keyword>
<comment type="caution">
    <text evidence="5">The sequence shown here is derived from an EMBL/GenBank/DDBJ whole genome shotgun (WGS) entry which is preliminary data.</text>
</comment>
<evidence type="ECO:0000256" key="3">
    <source>
        <dbReference type="ARBA" id="ARBA00023163"/>
    </source>
</evidence>
<evidence type="ECO:0000256" key="1">
    <source>
        <dbReference type="ARBA" id="ARBA00023015"/>
    </source>
</evidence>
<keyword evidence="3" id="KW-0804">Transcription</keyword>
<dbReference type="InterPro" id="IPR023187">
    <property type="entry name" value="Tscrpt_reg_MarR-type_CS"/>
</dbReference>
<dbReference type="InterPro" id="IPR052067">
    <property type="entry name" value="Metal_resp_HTH_trans_reg"/>
</dbReference>
<dbReference type="PANTHER" id="PTHR35790:SF4">
    <property type="entry name" value="HTH-TYPE TRANSCRIPTIONAL REGULATOR PCHR"/>
    <property type="match status" value="1"/>
</dbReference>
<dbReference type="EMBL" id="JAGGLJ010000010">
    <property type="protein sequence ID" value="MBP2025655.1"/>
    <property type="molecule type" value="Genomic_DNA"/>
</dbReference>
<dbReference type="GO" id="GO:0003677">
    <property type="term" value="F:DNA binding"/>
    <property type="evidence" value="ECO:0007669"/>
    <property type="project" value="UniProtKB-KW"/>
</dbReference>
<reference evidence="5 6" key="1">
    <citation type="submission" date="2021-03" db="EMBL/GenBank/DDBJ databases">
        <title>Genomic Encyclopedia of Type Strains, Phase IV (KMG-IV): sequencing the most valuable type-strain genomes for metagenomic binning, comparative biology and taxonomic classification.</title>
        <authorList>
            <person name="Goeker M."/>
        </authorList>
    </citation>
    <scope>NUCLEOTIDE SEQUENCE [LARGE SCALE GENOMIC DNA]</scope>
    <source>
        <strain evidence="5 6">DSM 27563</strain>
    </source>
</reference>
<dbReference type="InterPro" id="IPR000835">
    <property type="entry name" value="HTH_MarR-typ"/>
</dbReference>
<evidence type="ECO:0000256" key="2">
    <source>
        <dbReference type="ARBA" id="ARBA00023125"/>
    </source>
</evidence>
<dbReference type="Gene3D" id="1.10.10.10">
    <property type="entry name" value="Winged helix-like DNA-binding domain superfamily/Winged helix DNA-binding domain"/>
    <property type="match status" value="1"/>
</dbReference>
<name>A0ABS4KD18_9FIRM</name>
<dbReference type="PANTHER" id="PTHR35790">
    <property type="entry name" value="HTH-TYPE TRANSCRIPTIONAL REGULATOR PCHR"/>
    <property type="match status" value="1"/>
</dbReference>
<dbReference type="SUPFAM" id="SSF46785">
    <property type="entry name" value="Winged helix' DNA-binding domain"/>
    <property type="match status" value="1"/>
</dbReference>
<evidence type="ECO:0000313" key="5">
    <source>
        <dbReference type="EMBL" id="MBP2025655.1"/>
    </source>
</evidence>
<dbReference type="SMART" id="SM00347">
    <property type="entry name" value="HTH_MARR"/>
    <property type="match status" value="1"/>
</dbReference>
<feature type="domain" description="HTH marR-type" evidence="4">
    <location>
        <begin position="24"/>
        <end position="124"/>
    </location>
</feature>
<dbReference type="Proteomes" id="UP001519306">
    <property type="component" value="Unassembled WGS sequence"/>
</dbReference>
<organism evidence="5 6">
    <name type="scientific">Peptoniphilus stercorisuis</name>
    <dbReference type="NCBI Taxonomy" id="1436965"/>
    <lineage>
        <taxon>Bacteria</taxon>
        <taxon>Bacillati</taxon>
        <taxon>Bacillota</taxon>
        <taxon>Tissierellia</taxon>
        <taxon>Tissierellales</taxon>
        <taxon>Peptoniphilaceae</taxon>
        <taxon>Peptoniphilus</taxon>
    </lineage>
</organism>